<feature type="transmembrane region" description="Helical" evidence="1">
    <location>
        <begin position="20"/>
        <end position="39"/>
    </location>
</feature>
<feature type="transmembrane region" description="Helical" evidence="1">
    <location>
        <begin position="45"/>
        <end position="67"/>
    </location>
</feature>
<feature type="transmembrane region" description="Helical" evidence="1">
    <location>
        <begin position="242"/>
        <end position="263"/>
    </location>
</feature>
<evidence type="ECO:0000256" key="1">
    <source>
        <dbReference type="SAM" id="Phobius"/>
    </source>
</evidence>
<reference evidence="3" key="1">
    <citation type="journal article" date="2019" name="Int. J. Syst. Evol. Microbiol.">
        <title>The Global Catalogue of Microorganisms (GCM) 10K type strain sequencing project: providing services to taxonomists for standard genome sequencing and annotation.</title>
        <authorList>
            <consortium name="The Broad Institute Genomics Platform"/>
            <consortium name="The Broad Institute Genome Sequencing Center for Infectious Disease"/>
            <person name="Wu L."/>
            <person name="Ma J."/>
        </authorList>
    </citation>
    <scope>NUCLEOTIDE SEQUENCE [LARGE SCALE GENOMIC DNA]</scope>
    <source>
        <strain evidence="3">JCM 11882</strain>
    </source>
</reference>
<proteinExistence type="predicted"/>
<comment type="caution">
    <text evidence="2">The sequence shown here is derived from an EMBL/GenBank/DDBJ whole genome shotgun (WGS) entry which is preliminary data.</text>
</comment>
<evidence type="ECO:0000313" key="2">
    <source>
        <dbReference type="EMBL" id="MFC4753594.1"/>
    </source>
</evidence>
<dbReference type="RefSeq" id="WP_344989149.1">
    <property type="nucleotide sequence ID" value="NZ_BAABCD010000007.1"/>
</dbReference>
<feature type="transmembrane region" description="Helical" evidence="1">
    <location>
        <begin position="96"/>
        <end position="121"/>
    </location>
</feature>
<keyword evidence="3" id="KW-1185">Reference proteome</keyword>
<name>A0ABV9PM86_9ACTN</name>
<keyword evidence="1" id="KW-0472">Membrane</keyword>
<gene>
    <name evidence="2" type="ORF">ACFO7U_02210</name>
</gene>
<sequence>MTTTLLKHEWLRTRGALGMYFGITVLVGLLGSLLGASGWSVLSVLGLLLAFLAVFVLVPGVQLLLVADYWRSGYGRTGYFTQSIPVRGATIFRAKLLWAVLVSLAAVLLTALLGWVVWWAVAINSGVTSPSVAVIGDIMADLAEIAPAWMIVAGAVLMLASFLVWPIYYYFAVSVGHENRFAGMGAAGPIVVFVVLYVGMQLASLLGMVAIPLGIGMEGDRLGLVSFNVLDEMTVGTANSEAMPIGFLATMGLILVFCAWRTVRSWNHKVALR</sequence>
<evidence type="ECO:0000313" key="3">
    <source>
        <dbReference type="Proteomes" id="UP001595836"/>
    </source>
</evidence>
<dbReference type="Proteomes" id="UP001595836">
    <property type="component" value="Unassembled WGS sequence"/>
</dbReference>
<keyword evidence="1" id="KW-1133">Transmembrane helix</keyword>
<dbReference type="EMBL" id="JBHSHP010000007">
    <property type="protein sequence ID" value="MFC4753594.1"/>
    <property type="molecule type" value="Genomic_DNA"/>
</dbReference>
<evidence type="ECO:0008006" key="4">
    <source>
        <dbReference type="Google" id="ProtNLM"/>
    </source>
</evidence>
<accession>A0ABV9PM86</accession>
<keyword evidence="1" id="KW-0812">Transmembrane</keyword>
<protein>
    <recommendedName>
        <fullName evidence="4">ABC transporter permease</fullName>
    </recommendedName>
</protein>
<organism evidence="2 3">
    <name type="scientific">Dietzia aurantiaca</name>
    <dbReference type="NCBI Taxonomy" id="983873"/>
    <lineage>
        <taxon>Bacteria</taxon>
        <taxon>Bacillati</taxon>
        <taxon>Actinomycetota</taxon>
        <taxon>Actinomycetes</taxon>
        <taxon>Mycobacteriales</taxon>
        <taxon>Dietziaceae</taxon>
        <taxon>Dietzia</taxon>
    </lineage>
</organism>
<feature type="transmembrane region" description="Helical" evidence="1">
    <location>
        <begin position="148"/>
        <end position="171"/>
    </location>
</feature>
<feature type="transmembrane region" description="Helical" evidence="1">
    <location>
        <begin position="191"/>
        <end position="215"/>
    </location>
</feature>